<dbReference type="Proteomes" id="UP000324585">
    <property type="component" value="Unassembled WGS sequence"/>
</dbReference>
<dbReference type="AlphaFoldDB" id="A0A5J4Z1R9"/>
<sequence length="243" mass="27408">MGVVRMSQWPSMVRSVRDRDLVLFAADPLSTFVGKSRFDAFSSRAQAGRERRKTTQCDVPSYSNHMTTGGSLMIRRRARPALLMSSTALQSGASLPGPLLQLGQTIMNVWRAARSGLALLFFAVQWLQKFMDVYKHKVALLLTIYVTVSVFWYSNFSKYAVPKSELRQPEENIALERDLRAFECVHCGFVSFETRSVDEKGVIRDTVPTVCILCDSDEPGCLRDVGIAEYAVAHLREDEDERD</sequence>
<keyword evidence="2" id="KW-1185">Reference proteome</keyword>
<name>A0A5J4Z1R9_PORPP</name>
<proteinExistence type="predicted"/>
<accession>A0A5J4Z1R9</accession>
<reference evidence="2" key="1">
    <citation type="journal article" date="2019" name="Nat. Commun.">
        <title>Expansion of phycobilisome linker gene families in mesophilic red algae.</title>
        <authorList>
            <person name="Lee J."/>
            <person name="Kim D."/>
            <person name="Bhattacharya D."/>
            <person name="Yoon H.S."/>
        </authorList>
    </citation>
    <scope>NUCLEOTIDE SEQUENCE [LARGE SCALE GENOMIC DNA]</scope>
    <source>
        <strain evidence="2">CCMP 1328</strain>
    </source>
</reference>
<comment type="caution">
    <text evidence="1">The sequence shown here is derived from an EMBL/GenBank/DDBJ whole genome shotgun (WGS) entry which is preliminary data.</text>
</comment>
<organism evidence="1 2">
    <name type="scientific">Porphyridium purpureum</name>
    <name type="common">Red alga</name>
    <name type="synonym">Porphyridium cruentum</name>
    <dbReference type="NCBI Taxonomy" id="35688"/>
    <lineage>
        <taxon>Eukaryota</taxon>
        <taxon>Rhodophyta</taxon>
        <taxon>Bangiophyceae</taxon>
        <taxon>Porphyridiales</taxon>
        <taxon>Porphyridiaceae</taxon>
        <taxon>Porphyridium</taxon>
    </lineage>
</organism>
<dbReference type="EMBL" id="VRMN01000002">
    <property type="protein sequence ID" value="KAA8497102.1"/>
    <property type="molecule type" value="Genomic_DNA"/>
</dbReference>
<protein>
    <submittedName>
        <fullName evidence="1">Uncharacterized protein</fullName>
    </submittedName>
</protein>
<evidence type="ECO:0000313" key="1">
    <source>
        <dbReference type="EMBL" id="KAA8497102.1"/>
    </source>
</evidence>
<evidence type="ECO:0000313" key="2">
    <source>
        <dbReference type="Proteomes" id="UP000324585"/>
    </source>
</evidence>
<gene>
    <name evidence="1" type="ORF">FVE85_0831</name>
</gene>